<dbReference type="Proteomes" id="UP000026961">
    <property type="component" value="Chromosome 11"/>
</dbReference>
<keyword evidence="3" id="KW-1185">Reference proteome</keyword>
<sequence length="147" mass="15226">MERDHWLAAVARTNESEGKSGRAHAQLARQAIELYDHQGASRSQPMAAATAAESKNDSGGGGKKEKRRSSISRSITCADRSAEPRRARWRAGGEAAGAGTAAAMVVEAACASSRSLMGSPEYHGDSAAEAAVSASSSSFNSINFIGN</sequence>
<feature type="region of interest" description="Disordered" evidence="1">
    <location>
        <begin position="1"/>
        <end position="98"/>
    </location>
</feature>
<dbReference type="Gramene" id="OGLUM11G13770.1">
    <property type="protein sequence ID" value="OGLUM11G13770.1"/>
    <property type="gene ID" value="OGLUM11G13770"/>
</dbReference>
<organism evidence="2">
    <name type="scientific">Oryza glumipatula</name>
    <dbReference type="NCBI Taxonomy" id="40148"/>
    <lineage>
        <taxon>Eukaryota</taxon>
        <taxon>Viridiplantae</taxon>
        <taxon>Streptophyta</taxon>
        <taxon>Embryophyta</taxon>
        <taxon>Tracheophyta</taxon>
        <taxon>Spermatophyta</taxon>
        <taxon>Magnoliopsida</taxon>
        <taxon>Liliopsida</taxon>
        <taxon>Poales</taxon>
        <taxon>Poaceae</taxon>
        <taxon>BOP clade</taxon>
        <taxon>Oryzoideae</taxon>
        <taxon>Oryzeae</taxon>
        <taxon>Oryzinae</taxon>
        <taxon>Oryza</taxon>
    </lineage>
</organism>
<evidence type="ECO:0000313" key="3">
    <source>
        <dbReference type="Proteomes" id="UP000026961"/>
    </source>
</evidence>
<evidence type="ECO:0000313" key="2">
    <source>
        <dbReference type="EnsemblPlants" id="OGLUM11G13770.1"/>
    </source>
</evidence>
<accession>A0A0E0BJA2</accession>
<dbReference type="STRING" id="40148.A0A0E0BJA2"/>
<dbReference type="HOGENOM" id="CLU_1770940_0_0_1"/>
<reference evidence="2" key="2">
    <citation type="submission" date="2018-05" db="EMBL/GenBank/DDBJ databases">
        <title>OgluRS3 (Oryza glumaepatula Reference Sequence Version 3).</title>
        <authorList>
            <person name="Zhang J."/>
            <person name="Kudrna D."/>
            <person name="Lee S."/>
            <person name="Talag J."/>
            <person name="Welchert J."/>
            <person name="Wing R.A."/>
        </authorList>
    </citation>
    <scope>NUCLEOTIDE SEQUENCE [LARGE SCALE GENOMIC DNA]</scope>
</reference>
<reference evidence="2" key="1">
    <citation type="submission" date="2015-04" db="UniProtKB">
        <authorList>
            <consortium name="EnsemblPlants"/>
        </authorList>
    </citation>
    <scope>IDENTIFICATION</scope>
</reference>
<name>A0A0E0BJA2_9ORYZ</name>
<evidence type="ECO:0000256" key="1">
    <source>
        <dbReference type="SAM" id="MobiDB-lite"/>
    </source>
</evidence>
<dbReference type="EnsemblPlants" id="OGLUM11G13770.1">
    <property type="protein sequence ID" value="OGLUM11G13770.1"/>
    <property type="gene ID" value="OGLUM11G13770"/>
</dbReference>
<proteinExistence type="predicted"/>
<dbReference type="AlphaFoldDB" id="A0A0E0BJA2"/>
<protein>
    <submittedName>
        <fullName evidence="2">Uncharacterized protein</fullName>
    </submittedName>
</protein>